<keyword evidence="1" id="KW-0472">Membrane</keyword>
<sequence length="252" mass="28961">MKSVGPEGQKGAFSSLNEPQRFRLVFGQKFSRTSVKTLLIDSVCPRGKRVHLKVQTSPKTSIKRLLAESVSPEGQRGAFPSSNEPQSWKNQILSIFVCYSPWIFGDLGFRLLVPRGKHVHFEVRTNPKARKTKFYRCLCAIVHGFFVIRNIGFLLPKFLWMSVKTLLMDSVYLNWKMGVFSSSHEPQSWKNQILPILVCYNLVNGVSWSRRANRCILKFKQPPKQEKLDFANFSVLYSPWIFGDLGLWLVFG</sequence>
<proteinExistence type="predicted"/>
<organism evidence="2 3">
    <name type="scientific">Solanum commersonii</name>
    <name type="common">Commerson's wild potato</name>
    <name type="synonym">Commerson's nightshade</name>
    <dbReference type="NCBI Taxonomy" id="4109"/>
    <lineage>
        <taxon>Eukaryota</taxon>
        <taxon>Viridiplantae</taxon>
        <taxon>Streptophyta</taxon>
        <taxon>Embryophyta</taxon>
        <taxon>Tracheophyta</taxon>
        <taxon>Spermatophyta</taxon>
        <taxon>Magnoliopsida</taxon>
        <taxon>eudicotyledons</taxon>
        <taxon>Gunneridae</taxon>
        <taxon>Pentapetalae</taxon>
        <taxon>asterids</taxon>
        <taxon>lamiids</taxon>
        <taxon>Solanales</taxon>
        <taxon>Solanaceae</taxon>
        <taxon>Solanoideae</taxon>
        <taxon>Solaneae</taxon>
        <taxon>Solanum</taxon>
    </lineage>
</organism>
<dbReference type="AlphaFoldDB" id="A0A9J6A7J2"/>
<dbReference type="EMBL" id="JACXVP010000002">
    <property type="protein sequence ID" value="KAG5620212.1"/>
    <property type="molecule type" value="Genomic_DNA"/>
</dbReference>
<feature type="transmembrane region" description="Helical" evidence="1">
    <location>
        <begin position="134"/>
        <end position="155"/>
    </location>
</feature>
<feature type="transmembrane region" description="Helical" evidence="1">
    <location>
        <begin position="92"/>
        <end position="113"/>
    </location>
</feature>
<protein>
    <submittedName>
        <fullName evidence="2">Uncharacterized protein</fullName>
    </submittedName>
</protein>
<name>A0A9J6A7J2_SOLCO</name>
<feature type="transmembrane region" description="Helical" evidence="1">
    <location>
        <begin position="230"/>
        <end position="251"/>
    </location>
</feature>
<keyword evidence="1" id="KW-1133">Transmembrane helix</keyword>
<evidence type="ECO:0000313" key="3">
    <source>
        <dbReference type="Proteomes" id="UP000824120"/>
    </source>
</evidence>
<reference evidence="2 3" key="1">
    <citation type="submission" date="2020-09" db="EMBL/GenBank/DDBJ databases">
        <title>De no assembly of potato wild relative species, Solanum commersonii.</title>
        <authorList>
            <person name="Cho K."/>
        </authorList>
    </citation>
    <scope>NUCLEOTIDE SEQUENCE [LARGE SCALE GENOMIC DNA]</scope>
    <source>
        <strain evidence="2">LZ3.2</strain>
        <tissue evidence="2">Leaf</tissue>
    </source>
</reference>
<gene>
    <name evidence="2" type="ORF">H5410_005430</name>
</gene>
<dbReference type="Proteomes" id="UP000824120">
    <property type="component" value="Chromosome 2"/>
</dbReference>
<comment type="caution">
    <text evidence="2">The sequence shown here is derived from an EMBL/GenBank/DDBJ whole genome shotgun (WGS) entry which is preliminary data.</text>
</comment>
<evidence type="ECO:0000313" key="2">
    <source>
        <dbReference type="EMBL" id="KAG5620212.1"/>
    </source>
</evidence>
<keyword evidence="1" id="KW-0812">Transmembrane</keyword>
<accession>A0A9J6A7J2</accession>
<evidence type="ECO:0000256" key="1">
    <source>
        <dbReference type="SAM" id="Phobius"/>
    </source>
</evidence>
<keyword evidence="3" id="KW-1185">Reference proteome</keyword>
<feature type="transmembrane region" description="Helical" evidence="1">
    <location>
        <begin position="192"/>
        <end position="209"/>
    </location>
</feature>